<organism evidence="1 2">
    <name type="scientific">Formicincola oecophyllae</name>
    <dbReference type="NCBI Taxonomy" id="2558361"/>
    <lineage>
        <taxon>Bacteria</taxon>
        <taxon>Pseudomonadati</taxon>
        <taxon>Pseudomonadota</taxon>
        <taxon>Alphaproteobacteria</taxon>
        <taxon>Acetobacterales</taxon>
        <taxon>Acetobacteraceae</taxon>
        <taxon>Formicincola</taxon>
    </lineage>
</organism>
<evidence type="ECO:0000313" key="1">
    <source>
        <dbReference type="EMBL" id="QDH13328.1"/>
    </source>
</evidence>
<dbReference type="AlphaFoldDB" id="A0A4Y6U9T5"/>
<name>A0A4Y6U9T5_9PROT</name>
<sequence length="193" mass="20242">MIDHAQLAGALAATAQAMLKQSLLEGAWPGAPVVLADYSALSHSLDLEGLQPLLDVLLKGLAPDRPLVLLGRRGGGAWCQALLETVAILANHAQGARGRLMGGQLVGSAEEELWQKDSVHLGWVALSVAEAARAEFFLTKRAGELAPGGRLLMTWPAKAPPIAPPVPPALRLVEYFGTGGCIVALYVKEPFTG</sequence>
<accession>A0A4Y6U9T5</accession>
<gene>
    <name evidence="1" type="ORF">E3E12_02935</name>
</gene>
<protein>
    <submittedName>
        <fullName evidence="1">Uncharacterized protein</fullName>
    </submittedName>
</protein>
<dbReference type="EMBL" id="CP038231">
    <property type="protein sequence ID" value="QDH13328.1"/>
    <property type="molecule type" value="Genomic_DNA"/>
</dbReference>
<keyword evidence="2" id="KW-1185">Reference proteome</keyword>
<dbReference type="Proteomes" id="UP000318709">
    <property type="component" value="Chromosome"/>
</dbReference>
<reference evidence="1 2" key="1">
    <citation type="submission" date="2019-03" db="EMBL/GenBank/DDBJ databases">
        <title>The complete genome sequence of Swingsia_sp. F3b2 LMG30590(T).</title>
        <authorList>
            <person name="Chua K.-O."/>
            <person name="Chan K.-G."/>
            <person name="See-Too W.-S."/>
        </authorList>
    </citation>
    <scope>NUCLEOTIDE SEQUENCE [LARGE SCALE GENOMIC DNA]</scope>
    <source>
        <strain evidence="1 2">F3b2</strain>
    </source>
</reference>
<dbReference type="KEGG" id="swf:E3E12_02935"/>
<proteinExistence type="predicted"/>
<evidence type="ECO:0000313" key="2">
    <source>
        <dbReference type="Proteomes" id="UP000318709"/>
    </source>
</evidence>
<dbReference type="RefSeq" id="WP_141442989.1">
    <property type="nucleotide sequence ID" value="NZ_CP038231.1"/>
</dbReference>